<feature type="signal peptide" evidence="1">
    <location>
        <begin position="1"/>
        <end position="26"/>
    </location>
</feature>
<dbReference type="InParanoid" id="A0A162V5S6"/>
<name>A0A162V5S6_PHYB8</name>
<organism evidence="2 3">
    <name type="scientific">Phycomyces blakesleeanus (strain ATCC 8743b / DSM 1359 / FGSC 10004 / NBRC 33097 / NRRL 1555)</name>
    <dbReference type="NCBI Taxonomy" id="763407"/>
    <lineage>
        <taxon>Eukaryota</taxon>
        <taxon>Fungi</taxon>
        <taxon>Fungi incertae sedis</taxon>
        <taxon>Mucoromycota</taxon>
        <taxon>Mucoromycotina</taxon>
        <taxon>Mucoromycetes</taxon>
        <taxon>Mucorales</taxon>
        <taxon>Phycomycetaceae</taxon>
        <taxon>Phycomyces</taxon>
    </lineage>
</organism>
<feature type="chain" id="PRO_5007840337" evidence="1">
    <location>
        <begin position="27"/>
        <end position="74"/>
    </location>
</feature>
<reference evidence="3" key="1">
    <citation type="submission" date="2015-06" db="EMBL/GenBank/DDBJ databases">
        <title>Expansion of signal transduction pathways in fungi by whole-genome duplication.</title>
        <authorList>
            <consortium name="DOE Joint Genome Institute"/>
            <person name="Corrochano L.M."/>
            <person name="Kuo A."/>
            <person name="Marcet-Houben M."/>
            <person name="Polaino S."/>
            <person name="Salamov A."/>
            <person name="Villalobos J.M."/>
            <person name="Alvarez M.I."/>
            <person name="Avalos J."/>
            <person name="Benito E.P."/>
            <person name="Benoit I."/>
            <person name="Burger G."/>
            <person name="Camino L.P."/>
            <person name="Canovas D."/>
            <person name="Cerda-Olmedo E."/>
            <person name="Cheng J.-F."/>
            <person name="Dominguez A."/>
            <person name="Elias M."/>
            <person name="Eslava A.P."/>
            <person name="Glaser F."/>
            <person name="Grimwood J."/>
            <person name="Gutierrez G."/>
            <person name="Heitman J."/>
            <person name="Henrissat B."/>
            <person name="Iturriaga E.A."/>
            <person name="Lang B.F."/>
            <person name="Lavin J.L."/>
            <person name="Lee S."/>
            <person name="Li W."/>
            <person name="Lindquist E."/>
            <person name="Lopez-Garcia S."/>
            <person name="Luque E.M."/>
            <person name="Marcos A.T."/>
            <person name="Martin J."/>
            <person name="McCluskey K."/>
            <person name="Medina H.R."/>
            <person name="Miralles-Duran A."/>
            <person name="Miyazaki A."/>
            <person name="Munoz-Torres E."/>
            <person name="Oguiza J.A."/>
            <person name="Ohm R."/>
            <person name="Olmedo M."/>
            <person name="Orejas M."/>
            <person name="Ortiz-Castellanos L."/>
            <person name="Pisabarro A.G."/>
            <person name="Rodriguez-Romero J."/>
            <person name="Ruiz-Herrera J."/>
            <person name="Ruiz-Vazquez R."/>
            <person name="Sanz C."/>
            <person name="Schackwitz W."/>
            <person name="Schmutz J."/>
            <person name="Shahriari M."/>
            <person name="Shelest E."/>
            <person name="Silva-Franco F."/>
            <person name="Soanes D."/>
            <person name="Syed K."/>
            <person name="Tagua V.G."/>
            <person name="Talbot N.J."/>
            <person name="Thon M."/>
            <person name="De vries R.P."/>
            <person name="Wiebenga A."/>
            <person name="Yadav J.S."/>
            <person name="Braun E.L."/>
            <person name="Baker S."/>
            <person name="Garre V."/>
            <person name="Horwitz B."/>
            <person name="Torres-Martinez S."/>
            <person name="Idnurm A."/>
            <person name="Herrera-Estrella A."/>
            <person name="Gabaldon T."/>
            <person name="Grigoriev I.V."/>
        </authorList>
    </citation>
    <scope>NUCLEOTIDE SEQUENCE [LARGE SCALE GENOMIC DNA]</scope>
    <source>
        <strain evidence="3">NRRL 1555(-)</strain>
    </source>
</reference>
<dbReference type="AlphaFoldDB" id="A0A162V5S6"/>
<gene>
    <name evidence="2" type="ORF">PHYBLDRAFT_140196</name>
</gene>
<dbReference type="EMBL" id="KV440972">
    <property type="protein sequence ID" value="OAD80192.1"/>
    <property type="molecule type" value="Genomic_DNA"/>
</dbReference>
<sequence length="74" mass="7852">MLLTQPRLLSSLVLLLLVVFISCSQSVDSAAVASAGRNCFPGLHDCPDGETCIEQDPNFGHCGIVKSPIKNVPQ</sequence>
<keyword evidence="1" id="KW-0732">Signal</keyword>
<protein>
    <submittedName>
        <fullName evidence="2">Uncharacterized protein</fullName>
    </submittedName>
</protein>
<dbReference type="PROSITE" id="PS51257">
    <property type="entry name" value="PROKAR_LIPOPROTEIN"/>
    <property type="match status" value="1"/>
</dbReference>
<dbReference type="RefSeq" id="XP_018298232.1">
    <property type="nucleotide sequence ID" value="XM_018430344.1"/>
</dbReference>
<evidence type="ECO:0000256" key="1">
    <source>
        <dbReference type="SAM" id="SignalP"/>
    </source>
</evidence>
<evidence type="ECO:0000313" key="3">
    <source>
        <dbReference type="Proteomes" id="UP000077315"/>
    </source>
</evidence>
<proteinExistence type="predicted"/>
<dbReference type="VEuPathDB" id="FungiDB:PHYBLDRAFT_140196"/>
<evidence type="ECO:0000313" key="2">
    <source>
        <dbReference type="EMBL" id="OAD80192.1"/>
    </source>
</evidence>
<dbReference type="OrthoDB" id="2279186at2759"/>
<accession>A0A162V5S6</accession>
<keyword evidence="3" id="KW-1185">Reference proteome</keyword>
<dbReference type="Proteomes" id="UP000077315">
    <property type="component" value="Unassembled WGS sequence"/>
</dbReference>
<dbReference type="GeneID" id="28991250"/>